<evidence type="ECO:0000313" key="2">
    <source>
        <dbReference type="EMBL" id="CAK0834824.1"/>
    </source>
</evidence>
<feature type="non-terminal residue" evidence="2">
    <location>
        <position position="1"/>
    </location>
</feature>
<keyword evidence="3" id="KW-1185">Reference proteome</keyword>
<comment type="caution">
    <text evidence="2">The sequence shown here is derived from an EMBL/GenBank/DDBJ whole genome shotgun (WGS) entry which is preliminary data.</text>
</comment>
<protein>
    <submittedName>
        <fullName evidence="2">Uncharacterized protein</fullName>
    </submittedName>
</protein>
<reference evidence="2" key="1">
    <citation type="submission" date="2023-10" db="EMBL/GenBank/DDBJ databases">
        <authorList>
            <person name="Chen Y."/>
            <person name="Shah S."/>
            <person name="Dougan E. K."/>
            <person name="Thang M."/>
            <person name="Chan C."/>
        </authorList>
    </citation>
    <scope>NUCLEOTIDE SEQUENCE [LARGE SCALE GENOMIC DNA]</scope>
</reference>
<feature type="region of interest" description="Disordered" evidence="1">
    <location>
        <begin position="191"/>
        <end position="238"/>
    </location>
</feature>
<accession>A0ABN9SS53</accession>
<evidence type="ECO:0000313" key="3">
    <source>
        <dbReference type="Proteomes" id="UP001189429"/>
    </source>
</evidence>
<dbReference type="Proteomes" id="UP001189429">
    <property type="component" value="Unassembled WGS sequence"/>
</dbReference>
<sequence length="247" mass="26292">APGDVRALLDDVSQGTTFVTTDLSLLLEDMADALEEAGQSPDVASLLASVGSGGEGLPTKAQEVWEAVLDQFGHRGVGELDISSPRYREAPDMLLEQVVSISGEKKIRIRVVPRRFWPFLVLLGNPRCHRWIRLEILVRTHPKRGPGTTRIRIFPPPNYLRAGAVHAPAQLGRGRGREAGGRGGQAVGVALSQRRGRGGVRGERAGLPLDVPVPGVSEVPPHGVPRAGDTVQPSELGASVLGCGDVR</sequence>
<evidence type="ECO:0000256" key="1">
    <source>
        <dbReference type="SAM" id="MobiDB-lite"/>
    </source>
</evidence>
<organism evidence="2 3">
    <name type="scientific">Prorocentrum cordatum</name>
    <dbReference type="NCBI Taxonomy" id="2364126"/>
    <lineage>
        <taxon>Eukaryota</taxon>
        <taxon>Sar</taxon>
        <taxon>Alveolata</taxon>
        <taxon>Dinophyceae</taxon>
        <taxon>Prorocentrales</taxon>
        <taxon>Prorocentraceae</taxon>
        <taxon>Prorocentrum</taxon>
    </lineage>
</organism>
<proteinExistence type="predicted"/>
<name>A0ABN9SS53_9DINO</name>
<gene>
    <name evidence="2" type="ORF">PCOR1329_LOCUS32120</name>
</gene>
<dbReference type="EMBL" id="CAUYUJ010012892">
    <property type="protein sequence ID" value="CAK0834824.1"/>
    <property type="molecule type" value="Genomic_DNA"/>
</dbReference>